<evidence type="ECO:0000256" key="1">
    <source>
        <dbReference type="SAM" id="MobiDB-lite"/>
    </source>
</evidence>
<feature type="non-terminal residue" evidence="2">
    <location>
        <position position="30"/>
    </location>
</feature>
<dbReference type="AlphaFoldDB" id="A0A392PN69"/>
<proteinExistence type="predicted"/>
<evidence type="ECO:0000313" key="2">
    <source>
        <dbReference type="EMBL" id="MCI12345.1"/>
    </source>
</evidence>
<keyword evidence="3" id="KW-1185">Reference proteome</keyword>
<organism evidence="2 3">
    <name type="scientific">Trifolium medium</name>
    <dbReference type="NCBI Taxonomy" id="97028"/>
    <lineage>
        <taxon>Eukaryota</taxon>
        <taxon>Viridiplantae</taxon>
        <taxon>Streptophyta</taxon>
        <taxon>Embryophyta</taxon>
        <taxon>Tracheophyta</taxon>
        <taxon>Spermatophyta</taxon>
        <taxon>Magnoliopsida</taxon>
        <taxon>eudicotyledons</taxon>
        <taxon>Gunneridae</taxon>
        <taxon>Pentapetalae</taxon>
        <taxon>rosids</taxon>
        <taxon>fabids</taxon>
        <taxon>Fabales</taxon>
        <taxon>Fabaceae</taxon>
        <taxon>Papilionoideae</taxon>
        <taxon>50 kb inversion clade</taxon>
        <taxon>NPAAA clade</taxon>
        <taxon>Hologalegina</taxon>
        <taxon>IRL clade</taxon>
        <taxon>Trifolieae</taxon>
        <taxon>Trifolium</taxon>
    </lineage>
</organism>
<evidence type="ECO:0000313" key="3">
    <source>
        <dbReference type="Proteomes" id="UP000265520"/>
    </source>
</evidence>
<sequence>MDLHGNCEDKDEERILLEAGNEERDGEHFR</sequence>
<reference evidence="2 3" key="1">
    <citation type="journal article" date="2018" name="Front. Plant Sci.">
        <title>Red Clover (Trifolium pratense) and Zigzag Clover (T. medium) - A Picture of Genomic Similarities and Differences.</title>
        <authorList>
            <person name="Dluhosova J."/>
            <person name="Istvanek J."/>
            <person name="Nedelnik J."/>
            <person name="Repkova J."/>
        </authorList>
    </citation>
    <scope>NUCLEOTIDE SEQUENCE [LARGE SCALE GENOMIC DNA]</scope>
    <source>
        <strain evidence="3">cv. 10/8</strain>
        <tissue evidence="2">Leaf</tissue>
    </source>
</reference>
<accession>A0A392PN69</accession>
<dbReference type="EMBL" id="LXQA010083801">
    <property type="protein sequence ID" value="MCI12345.1"/>
    <property type="molecule type" value="Genomic_DNA"/>
</dbReference>
<protein>
    <submittedName>
        <fullName evidence="2">Uncharacterized protein</fullName>
    </submittedName>
</protein>
<dbReference type="Proteomes" id="UP000265520">
    <property type="component" value="Unassembled WGS sequence"/>
</dbReference>
<comment type="caution">
    <text evidence="2">The sequence shown here is derived from an EMBL/GenBank/DDBJ whole genome shotgun (WGS) entry which is preliminary data.</text>
</comment>
<name>A0A392PN69_9FABA</name>
<feature type="region of interest" description="Disordered" evidence="1">
    <location>
        <begin position="1"/>
        <end position="30"/>
    </location>
</feature>